<feature type="non-terminal residue" evidence="2">
    <location>
        <position position="143"/>
    </location>
</feature>
<dbReference type="PRINTS" id="PR00625">
    <property type="entry name" value="JDOMAIN"/>
</dbReference>
<dbReference type="PANTHER" id="PTHR44579">
    <property type="entry name" value="OS01G0730500 PROTEIN"/>
    <property type="match status" value="1"/>
</dbReference>
<dbReference type="SUPFAM" id="SSF46565">
    <property type="entry name" value="Chaperone J-domain"/>
    <property type="match status" value="1"/>
</dbReference>
<dbReference type="InterPro" id="IPR036869">
    <property type="entry name" value="J_dom_sf"/>
</dbReference>
<keyword evidence="3" id="KW-1185">Reference proteome</keyword>
<proteinExistence type="predicted"/>
<dbReference type="EMBL" id="BMAR01000008">
    <property type="protein sequence ID" value="GFR44488.1"/>
    <property type="molecule type" value="Genomic_DNA"/>
</dbReference>
<accession>A0AAD3DMT4</accession>
<dbReference type="PROSITE" id="PS50076">
    <property type="entry name" value="DNAJ_2"/>
    <property type="match status" value="1"/>
</dbReference>
<evidence type="ECO:0000313" key="3">
    <source>
        <dbReference type="Proteomes" id="UP001054857"/>
    </source>
</evidence>
<reference evidence="2 3" key="1">
    <citation type="journal article" date="2021" name="Sci. Rep.">
        <title>Genome sequencing of the multicellular alga Astrephomene provides insights into convergent evolution of germ-soma differentiation.</title>
        <authorList>
            <person name="Yamashita S."/>
            <person name="Yamamoto K."/>
            <person name="Matsuzaki R."/>
            <person name="Suzuki S."/>
            <person name="Yamaguchi H."/>
            <person name="Hirooka S."/>
            <person name="Minakuchi Y."/>
            <person name="Miyagishima S."/>
            <person name="Kawachi M."/>
            <person name="Toyoda A."/>
            <person name="Nozaki H."/>
        </authorList>
    </citation>
    <scope>NUCLEOTIDE SEQUENCE [LARGE SCALE GENOMIC DNA]</scope>
    <source>
        <strain evidence="2 3">NIES-4017</strain>
    </source>
</reference>
<dbReference type="SMART" id="SM00271">
    <property type="entry name" value="DnaJ"/>
    <property type="match status" value="1"/>
</dbReference>
<dbReference type="CDD" id="cd06257">
    <property type="entry name" value="DnaJ"/>
    <property type="match status" value="1"/>
</dbReference>
<comment type="caution">
    <text evidence="2">The sequence shown here is derived from an EMBL/GenBank/DDBJ whole genome shotgun (WGS) entry which is preliminary data.</text>
</comment>
<dbReference type="Gene3D" id="1.10.287.110">
    <property type="entry name" value="DnaJ domain"/>
    <property type="match status" value="1"/>
</dbReference>
<feature type="domain" description="J" evidence="1">
    <location>
        <begin position="59"/>
        <end position="126"/>
    </location>
</feature>
<sequence length="143" mass="16289">MSSVLTLTRLQQMRLYARKRQQPAVHVAIRRRSLARRFGWIHASASSPRELTTLFGDDDFYTILGVPPSASSRDIRAAYRSLMRRFHPDRAPEGLRAQLQELCALLNQIAETLSDEDSRALYDRLAGFSYSAVNPFLDSSFAR</sequence>
<name>A0AAD3DMT4_9CHLO</name>
<protein>
    <recommendedName>
        <fullName evidence="1">J domain-containing protein</fullName>
    </recommendedName>
</protein>
<gene>
    <name evidence="2" type="ORF">Agub_g5751</name>
</gene>
<evidence type="ECO:0000259" key="1">
    <source>
        <dbReference type="PROSITE" id="PS50076"/>
    </source>
</evidence>
<dbReference type="AlphaFoldDB" id="A0AAD3DMT4"/>
<dbReference type="PANTHER" id="PTHR44579:SF2">
    <property type="entry name" value="OS01G0730500 PROTEIN"/>
    <property type="match status" value="1"/>
</dbReference>
<dbReference type="Proteomes" id="UP001054857">
    <property type="component" value="Unassembled WGS sequence"/>
</dbReference>
<dbReference type="InterPro" id="IPR001623">
    <property type="entry name" value="DnaJ_domain"/>
</dbReference>
<organism evidence="2 3">
    <name type="scientific">Astrephomene gubernaculifera</name>
    <dbReference type="NCBI Taxonomy" id="47775"/>
    <lineage>
        <taxon>Eukaryota</taxon>
        <taxon>Viridiplantae</taxon>
        <taxon>Chlorophyta</taxon>
        <taxon>core chlorophytes</taxon>
        <taxon>Chlorophyceae</taxon>
        <taxon>CS clade</taxon>
        <taxon>Chlamydomonadales</taxon>
        <taxon>Astrephomenaceae</taxon>
        <taxon>Astrephomene</taxon>
    </lineage>
</organism>
<evidence type="ECO:0000313" key="2">
    <source>
        <dbReference type="EMBL" id="GFR44488.1"/>
    </source>
</evidence>
<dbReference type="Pfam" id="PF00226">
    <property type="entry name" value="DnaJ"/>
    <property type="match status" value="1"/>
</dbReference>